<dbReference type="STRING" id="697581.TCARB_1838"/>
<dbReference type="Proteomes" id="UP000266720">
    <property type="component" value="Chromosome"/>
</dbReference>
<dbReference type="KEGG" id="tcb:TCARB_1838"/>
<organism evidence="2 3">
    <name type="scientific">Thermofilum adornatum 1505</name>
    <dbReference type="NCBI Taxonomy" id="697581"/>
    <lineage>
        <taxon>Archaea</taxon>
        <taxon>Thermoproteota</taxon>
        <taxon>Thermoprotei</taxon>
        <taxon>Thermofilales</taxon>
        <taxon>Thermofilaceae</taxon>
        <taxon>Thermofilum</taxon>
    </lineage>
</organism>
<sequence>MSESVPPLEGIKVAELAIKLRKYFDTVYGAHIFLAIGTVIASYWMIIFATATVFSLYESLTFWLGALILMWVLIPFSIRLVPYPSPIKTASIVKKLSAWVLPFIILYTASISLILSKDPLLTDMGKTLNMGGAGWYLAVTLGLLLNHFVRERQAYNKGQILAKPFLISGVFMLATSPAVYYFGHLDIGAGNILAVGLTLLGYGIAAFISIRKAYRWLQGE</sequence>
<feature type="transmembrane region" description="Helical" evidence="1">
    <location>
        <begin position="98"/>
        <end position="116"/>
    </location>
</feature>
<keyword evidence="1" id="KW-0812">Transmembrane</keyword>
<evidence type="ECO:0000313" key="2">
    <source>
        <dbReference type="EMBL" id="AJB42874.1"/>
    </source>
</evidence>
<feature type="transmembrane region" description="Helical" evidence="1">
    <location>
        <begin position="28"/>
        <end position="54"/>
    </location>
</feature>
<proteinExistence type="predicted"/>
<evidence type="ECO:0000313" key="3">
    <source>
        <dbReference type="Proteomes" id="UP000266720"/>
    </source>
</evidence>
<dbReference type="AlphaFoldDB" id="A0A3G1AA89"/>
<accession>A0A3G1AA89</accession>
<gene>
    <name evidence="2" type="ORF">TCARB_1838</name>
</gene>
<protein>
    <submittedName>
        <fullName evidence="2">Uncharacterized protein</fullName>
    </submittedName>
</protein>
<dbReference type="RefSeq" id="WP_052887224.1">
    <property type="nucleotide sequence ID" value="NZ_CP007493.1"/>
</dbReference>
<dbReference type="GeneID" id="25407247"/>
<dbReference type="EMBL" id="CP007493">
    <property type="protein sequence ID" value="AJB42874.1"/>
    <property type="molecule type" value="Genomic_DNA"/>
</dbReference>
<feature type="transmembrane region" description="Helical" evidence="1">
    <location>
        <begin position="189"/>
        <end position="210"/>
    </location>
</feature>
<name>A0A3G1AA89_9CREN</name>
<feature type="transmembrane region" description="Helical" evidence="1">
    <location>
        <begin position="60"/>
        <end position="78"/>
    </location>
</feature>
<keyword evidence="1" id="KW-0472">Membrane</keyword>
<evidence type="ECO:0000256" key="1">
    <source>
        <dbReference type="SAM" id="Phobius"/>
    </source>
</evidence>
<feature type="transmembrane region" description="Helical" evidence="1">
    <location>
        <begin position="128"/>
        <end position="149"/>
    </location>
</feature>
<reference evidence="3" key="1">
    <citation type="book" date="2010" name="EXTREMOPHILES" publisher="0:0-0">
        <title>Complete genome sequences of ten hyperthermophilic archaea reveal their metabolic capabilities and possible ecological roles.</title>
        <editorList>
            <person name="?"/>
        </editorList>
        <authorList>
            <person name="Ravin N.V."/>
            <person name="Mardanov A.V."/>
            <person name="Bonch-Osmolovskaya E.A."/>
            <person name="Skryabin K.G."/>
        </authorList>
    </citation>
    <scope>NUCLEOTIDE SEQUENCE [LARGE SCALE GENOMIC DNA]</scope>
    <source>
        <strain evidence="3">1505</strain>
    </source>
</reference>
<feature type="transmembrane region" description="Helical" evidence="1">
    <location>
        <begin position="161"/>
        <end position="183"/>
    </location>
</feature>
<keyword evidence="1" id="KW-1133">Transmembrane helix</keyword>